<proteinExistence type="predicted"/>
<dbReference type="SUPFAM" id="SSF143880">
    <property type="entry name" value="NE0471 N-terminal domain-like"/>
    <property type="match status" value="1"/>
</dbReference>
<evidence type="ECO:0000313" key="2">
    <source>
        <dbReference type="Proteomes" id="UP001349994"/>
    </source>
</evidence>
<name>A0ABU6IIG4_9ACTN</name>
<dbReference type="Proteomes" id="UP001349994">
    <property type="component" value="Unassembled WGS sequence"/>
</dbReference>
<evidence type="ECO:0000313" key="1">
    <source>
        <dbReference type="EMBL" id="MEC4176200.1"/>
    </source>
</evidence>
<dbReference type="InterPro" id="IPR018841">
    <property type="entry name" value="DUF2442"/>
</dbReference>
<gene>
    <name evidence="1" type="ORF">VIN30_07040</name>
</gene>
<accession>A0ABU6IIG4</accession>
<comment type="caution">
    <text evidence="1">The sequence shown here is derived from an EMBL/GenBank/DDBJ whole genome shotgun (WGS) entry which is preliminary data.</text>
</comment>
<protein>
    <submittedName>
        <fullName evidence="1">DUF2442 domain-containing protein</fullName>
    </submittedName>
</protein>
<dbReference type="RefSeq" id="WP_338210378.1">
    <property type="nucleotide sequence ID" value="NZ_JAYMFF010000012.1"/>
</dbReference>
<dbReference type="InterPro" id="IPR036782">
    <property type="entry name" value="NE0471-like_N"/>
</dbReference>
<sequence length="102" mass="11180">MYIVDDICYAGTPCDEVRVVQATPLKGGMLLVLFSSGEKKLFDALSIKGSAFEPLKDESVFASISVQHGFVSWADGTIDLAPEYMYENSVPYNECDDLLECA</sequence>
<organism evidence="1 2">
    <name type="scientific">Adlercreutzia wanghongyangiae</name>
    <dbReference type="NCBI Taxonomy" id="3111451"/>
    <lineage>
        <taxon>Bacteria</taxon>
        <taxon>Bacillati</taxon>
        <taxon>Actinomycetota</taxon>
        <taxon>Coriobacteriia</taxon>
        <taxon>Eggerthellales</taxon>
        <taxon>Eggerthellaceae</taxon>
        <taxon>Adlercreutzia</taxon>
    </lineage>
</organism>
<dbReference type="EMBL" id="JAYMFF010000012">
    <property type="protein sequence ID" value="MEC4176200.1"/>
    <property type="molecule type" value="Genomic_DNA"/>
</dbReference>
<dbReference type="Pfam" id="PF10387">
    <property type="entry name" value="DUF2442"/>
    <property type="match status" value="1"/>
</dbReference>
<reference evidence="1 2" key="1">
    <citation type="submission" date="2024-01" db="EMBL/GenBank/DDBJ databases">
        <title>novel species in genus Adlercreutzia.</title>
        <authorList>
            <person name="Liu X."/>
        </authorList>
    </citation>
    <scope>NUCLEOTIDE SEQUENCE [LARGE SCALE GENOMIC DNA]</scope>
    <source>
        <strain evidence="1 2">R7</strain>
    </source>
</reference>
<keyword evidence="2" id="KW-1185">Reference proteome</keyword>
<dbReference type="Gene3D" id="3.30.2020.10">
    <property type="entry name" value="NE0471-like N-terminal domain"/>
    <property type="match status" value="1"/>
</dbReference>